<dbReference type="AlphaFoldDB" id="A0A1J6KY79"/>
<organism evidence="3 4">
    <name type="scientific">Nicotiana attenuata</name>
    <name type="common">Coyote tobacco</name>
    <dbReference type="NCBI Taxonomy" id="49451"/>
    <lineage>
        <taxon>Eukaryota</taxon>
        <taxon>Viridiplantae</taxon>
        <taxon>Streptophyta</taxon>
        <taxon>Embryophyta</taxon>
        <taxon>Tracheophyta</taxon>
        <taxon>Spermatophyta</taxon>
        <taxon>Magnoliopsida</taxon>
        <taxon>eudicotyledons</taxon>
        <taxon>Gunneridae</taxon>
        <taxon>Pentapetalae</taxon>
        <taxon>asterids</taxon>
        <taxon>lamiids</taxon>
        <taxon>Solanales</taxon>
        <taxon>Solanaceae</taxon>
        <taxon>Nicotianoideae</taxon>
        <taxon>Nicotianeae</taxon>
        <taxon>Nicotiana</taxon>
    </lineage>
</organism>
<comment type="caution">
    <text evidence="3">The sequence shown here is derived from an EMBL/GenBank/DDBJ whole genome shotgun (WGS) entry which is preliminary data.</text>
</comment>
<reference evidence="3" key="1">
    <citation type="submission" date="2016-11" db="EMBL/GenBank/DDBJ databases">
        <title>The genome of Nicotiana attenuata.</title>
        <authorList>
            <person name="Xu S."/>
            <person name="Brockmoeller T."/>
            <person name="Gaquerel E."/>
            <person name="Navarro A."/>
            <person name="Kuhl H."/>
            <person name="Gase K."/>
            <person name="Ling Z."/>
            <person name="Zhou W."/>
            <person name="Kreitzer C."/>
            <person name="Stanke M."/>
            <person name="Tang H."/>
            <person name="Lyons E."/>
            <person name="Pandey P."/>
            <person name="Pandey S.P."/>
            <person name="Timmermann B."/>
            <person name="Baldwin I.T."/>
        </authorList>
    </citation>
    <scope>NUCLEOTIDE SEQUENCE [LARGE SCALE GENOMIC DNA]</scope>
    <source>
        <strain evidence="3">UT</strain>
    </source>
</reference>
<dbReference type="GO" id="GO:0009733">
    <property type="term" value="P:response to auxin"/>
    <property type="evidence" value="ECO:0007669"/>
    <property type="project" value="InterPro"/>
</dbReference>
<evidence type="ECO:0000313" key="3">
    <source>
        <dbReference type="EMBL" id="OIT27627.1"/>
    </source>
</evidence>
<evidence type="ECO:0000256" key="2">
    <source>
        <dbReference type="SAM" id="MobiDB-lite"/>
    </source>
</evidence>
<sequence>MAKIMGRMRSFGAREKNSTTHSYSDSYVRFNDMQEKDDQAIRKGYIPVIVGNEEEMERVMIPMKLMKHPCIVTLLDISALELGYNQPGALRIHCQVEHFKRMLHTMSKRK</sequence>
<dbReference type="PANTHER" id="PTHR31374:SF30">
    <property type="entry name" value="SAUR-LIKE AUXIN-RESPONSIVE FAMILY PROTEIN"/>
    <property type="match status" value="1"/>
</dbReference>
<accession>A0A1J6KY79</accession>
<comment type="similarity">
    <text evidence="1">Belongs to the ARG7 family.</text>
</comment>
<dbReference type="OMA" id="MERVMIP"/>
<evidence type="ECO:0000256" key="1">
    <source>
        <dbReference type="ARBA" id="ARBA00006974"/>
    </source>
</evidence>
<protein>
    <submittedName>
        <fullName evidence="3">Uncharacterized protein</fullName>
    </submittedName>
</protein>
<feature type="region of interest" description="Disordered" evidence="2">
    <location>
        <begin position="1"/>
        <end position="24"/>
    </location>
</feature>
<dbReference type="EMBL" id="MJEQ01002335">
    <property type="protein sequence ID" value="OIT27627.1"/>
    <property type="molecule type" value="Genomic_DNA"/>
</dbReference>
<dbReference type="PANTHER" id="PTHR31374">
    <property type="entry name" value="AUXIN-INDUCED PROTEIN-LIKE-RELATED"/>
    <property type="match status" value="1"/>
</dbReference>
<keyword evidence="4" id="KW-1185">Reference proteome</keyword>
<gene>
    <name evidence="3" type="ORF">A4A49_54847</name>
</gene>
<dbReference type="InterPro" id="IPR003676">
    <property type="entry name" value="SAUR_fam"/>
</dbReference>
<dbReference type="Proteomes" id="UP000187609">
    <property type="component" value="Unassembled WGS sequence"/>
</dbReference>
<evidence type="ECO:0000313" key="4">
    <source>
        <dbReference type="Proteomes" id="UP000187609"/>
    </source>
</evidence>
<name>A0A1J6KY79_NICAT</name>
<proteinExistence type="inferred from homology"/>
<dbReference type="Gramene" id="OIT27627">
    <property type="protein sequence ID" value="OIT27627"/>
    <property type="gene ID" value="A4A49_54847"/>
</dbReference>
<dbReference type="STRING" id="49451.A0A1J6KY79"/>
<dbReference type="Pfam" id="PF02519">
    <property type="entry name" value="Auxin_inducible"/>
    <property type="match status" value="1"/>
</dbReference>